<organism evidence="2 3">
    <name type="scientific">Helicobacter pylori</name>
    <name type="common">Campylobacter pylori</name>
    <dbReference type="NCBI Taxonomy" id="210"/>
    <lineage>
        <taxon>Bacteria</taxon>
        <taxon>Pseudomonadati</taxon>
        <taxon>Campylobacterota</taxon>
        <taxon>Epsilonproteobacteria</taxon>
        <taxon>Campylobacterales</taxon>
        <taxon>Helicobacteraceae</taxon>
        <taxon>Helicobacter</taxon>
    </lineage>
</organism>
<dbReference type="RefSeq" id="WP_120811178.1">
    <property type="nucleotide sequence ID" value="NZ_QEHH01000001.1"/>
</dbReference>
<keyword evidence="2" id="KW-0378">Hydrolase</keyword>
<keyword evidence="2" id="KW-0255">Endonuclease</keyword>
<proteinExistence type="predicted"/>
<dbReference type="EMBL" id="QEHH01000001">
    <property type="protein sequence ID" value="RKV61321.1"/>
    <property type="molecule type" value="Genomic_DNA"/>
</dbReference>
<evidence type="ECO:0000313" key="3">
    <source>
        <dbReference type="Proteomes" id="UP000279456"/>
    </source>
</evidence>
<dbReference type="InterPro" id="IPR003615">
    <property type="entry name" value="HNH_nuc"/>
</dbReference>
<accession>A0A496JGN5</accession>
<evidence type="ECO:0000259" key="1">
    <source>
        <dbReference type="Pfam" id="PF13391"/>
    </source>
</evidence>
<dbReference type="GO" id="GO:0004519">
    <property type="term" value="F:endonuclease activity"/>
    <property type="evidence" value="ECO:0007669"/>
    <property type="project" value="UniProtKB-KW"/>
</dbReference>
<protein>
    <submittedName>
        <fullName evidence="2">HNH endonuclease</fullName>
    </submittedName>
</protein>
<dbReference type="Pfam" id="PF13391">
    <property type="entry name" value="HNH_2"/>
    <property type="match status" value="1"/>
</dbReference>
<gene>
    <name evidence="2" type="ORF">DD776_00935</name>
</gene>
<evidence type="ECO:0000313" key="2">
    <source>
        <dbReference type="EMBL" id="RKV61321.1"/>
    </source>
</evidence>
<dbReference type="Proteomes" id="UP000279456">
    <property type="component" value="Unassembled WGS sequence"/>
</dbReference>
<feature type="domain" description="HNH nuclease" evidence="1">
    <location>
        <begin position="275"/>
        <end position="327"/>
    </location>
</feature>
<sequence>MMKYVNMRYKRNSTDLFFDSFKHFKHNLSNLIGIELPTLIHLGAKKYLNTSLISTNYKSKYPDMRKIGLIDYNKPSDYDFVLTKEAKQIINAFDRSSVNVYDENISKSDRKNIDSLSPKDLFSSIVNWKQYKKSILQLILSYYDTADSIRPYLVLLNYMRNYNIKILKKEFLQNILAQTKEYVLLMQYNQDAFKDLNLETQRELNRPVSYIYNFLITALVLDDSHNVIVDFNFVDILNASMNNILYYYPAKNSFRPVGKQQLFREHVLEAYDYKCAITGKSLFIDNRCLLEAAHIIPYRDGGSFAVNNGIALSYEMHKMFDNGLFSFGYENDGEVVIITSSSNRIVDRQGILANLNRKSIFLPEQLDLRPDPLALQYNRDKFLLR</sequence>
<comment type="caution">
    <text evidence="2">The sequence shown here is derived from an EMBL/GenBank/DDBJ whole genome shotgun (WGS) entry which is preliminary data.</text>
</comment>
<dbReference type="AlphaFoldDB" id="A0A496JGN5"/>
<name>A0A496JGN5_HELPX</name>
<dbReference type="CDD" id="cd00085">
    <property type="entry name" value="HNHc"/>
    <property type="match status" value="1"/>
</dbReference>
<keyword evidence="2" id="KW-0540">Nuclease</keyword>
<reference evidence="2 3" key="1">
    <citation type="submission" date="2018-04" db="EMBL/GenBank/DDBJ databases">
        <title>Complete genome sequences of Helicobacter pylori.</title>
        <authorList>
            <person name="Palau M."/>
            <person name="Minana-Galbis D."/>
        </authorList>
    </citation>
    <scope>NUCLEOTIDE SEQUENCE [LARGE SCALE GENOMIC DNA]</scope>
    <source>
        <strain evidence="2 3">B126</strain>
    </source>
</reference>